<proteinExistence type="predicted"/>
<gene>
    <name evidence="1" type="primary">minC</name>
    <name evidence="1" type="ORF">HMPREF9136_2600</name>
</gene>
<evidence type="ECO:0000313" key="2">
    <source>
        <dbReference type="Proteomes" id="UP000007820"/>
    </source>
</evidence>
<name>F9D6X2_PREDD</name>
<dbReference type="Proteomes" id="UP000007820">
    <property type="component" value="Unassembled WGS sequence"/>
</dbReference>
<dbReference type="AlphaFoldDB" id="F9D6X2"/>
<dbReference type="EMBL" id="AFPW01000048">
    <property type="protein sequence ID" value="EGQ11841.1"/>
    <property type="molecule type" value="Genomic_DNA"/>
</dbReference>
<sequence length="46" mass="5581">MKGEVNLYKTKKRCLNFSYKKRIFLNFSPPKNHKTPLKTHKKQLVF</sequence>
<comment type="caution">
    <text evidence="1">The sequence shown here is derived from an EMBL/GenBank/DDBJ whole genome shotgun (WGS) entry which is preliminary data.</text>
</comment>
<evidence type="ECO:0000313" key="1">
    <source>
        <dbReference type="EMBL" id="EGQ11841.1"/>
    </source>
</evidence>
<reference evidence="1 2" key="1">
    <citation type="submission" date="2011-04" db="EMBL/GenBank/DDBJ databases">
        <authorList>
            <person name="Muzny D."/>
            <person name="Qin X."/>
            <person name="Deng J."/>
            <person name="Jiang H."/>
            <person name="Liu Y."/>
            <person name="Qu J."/>
            <person name="Song X.-Z."/>
            <person name="Zhang L."/>
            <person name="Thornton R."/>
            <person name="Coyle M."/>
            <person name="Francisco L."/>
            <person name="Jackson L."/>
            <person name="Javaid M."/>
            <person name="Korchina V."/>
            <person name="Kovar C."/>
            <person name="Mata R."/>
            <person name="Mathew T."/>
            <person name="Ngo R."/>
            <person name="Nguyen L."/>
            <person name="Nguyen N."/>
            <person name="Okwuonu G."/>
            <person name="Ongeri F."/>
            <person name="Pham C."/>
            <person name="Simmons D."/>
            <person name="Wilczek-Boney K."/>
            <person name="Hale W."/>
            <person name="Jakkamsetti A."/>
            <person name="Pham P."/>
            <person name="Ruth R."/>
            <person name="San Lucas F."/>
            <person name="Warren J."/>
            <person name="Zhang J."/>
            <person name="Zhao Z."/>
            <person name="Zhou C."/>
            <person name="Zhu D."/>
            <person name="Lee S."/>
            <person name="Bess C."/>
            <person name="Blankenburg K."/>
            <person name="Forbes L."/>
            <person name="Fu Q."/>
            <person name="Gubbala S."/>
            <person name="Hirani K."/>
            <person name="Jayaseelan J.C."/>
            <person name="Lara F."/>
            <person name="Munidasa M."/>
            <person name="Palculict T."/>
            <person name="Patil S."/>
            <person name="Pu L.-L."/>
            <person name="Saada N."/>
            <person name="Tang L."/>
            <person name="Weissenberger G."/>
            <person name="Zhu Y."/>
            <person name="Hemphill L."/>
            <person name="Shang Y."/>
            <person name="Youmans B."/>
            <person name="Ayvaz T."/>
            <person name="Ross M."/>
            <person name="Santibanez J."/>
            <person name="Aqrawi P."/>
            <person name="Gross S."/>
            <person name="Joshi V."/>
            <person name="Fowler G."/>
            <person name="Nazareth L."/>
            <person name="Reid J."/>
            <person name="Worley K."/>
            <person name="Petrosino J."/>
            <person name="Highlander S."/>
            <person name="Gibbs R."/>
        </authorList>
    </citation>
    <scope>NUCLEOTIDE SEQUENCE [LARGE SCALE GENOMIC DNA]</scope>
    <source>
        <strain evidence="1 2">DSM 3688</strain>
    </source>
</reference>
<protein>
    <submittedName>
        <fullName evidence="1">Septum site-determining protein MinC</fullName>
    </submittedName>
</protein>
<accession>F9D6X2</accession>
<organism evidence="1 2">
    <name type="scientific">Prevotella dentalis (strain ATCC 49559 / DSM 3688 / JCM 13448 / NCTC 12043 / ES 2772)</name>
    <name type="common">Mitsuokella dentalis</name>
    <dbReference type="NCBI Taxonomy" id="908937"/>
    <lineage>
        <taxon>Bacteria</taxon>
        <taxon>Pseudomonadati</taxon>
        <taxon>Bacteroidota</taxon>
        <taxon>Bacteroidia</taxon>
        <taxon>Bacteroidales</taxon>
        <taxon>Prevotellaceae</taxon>
        <taxon>Prevotella</taxon>
    </lineage>
</organism>